<dbReference type="RefSeq" id="WP_346765681.1">
    <property type="nucleotide sequence ID" value="NZ_JAAYSM010000014.1"/>
</dbReference>
<evidence type="ECO:0000259" key="3">
    <source>
        <dbReference type="PROSITE" id="PS51084"/>
    </source>
</evidence>
<organism evidence="4 5">
    <name type="scientific">Globicatella sulfidifaciens</name>
    <dbReference type="NCBI Taxonomy" id="136093"/>
    <lineage>
        <taxon>Bacteria</taxon>
        <taxon>Bacillati</taxon>
        <taxon>Bacillota</taxon>
        <taxon>Bacilli</taxon>
        <taxon>Lactobacillales</taxon>
        <taxon>Aerococcaceae</taxon>
        <taxon>Globicatella</taxon>
    </lineage>
</organism>
<reference evidence="4 5" key="1">
    <citation type="journal article" date="2020" name="Biotechnol. Biofuels">
        <title>New insights from the biogas microbiome by comprehensive genome-resolved metagenomics of nearly 1600 species originating from multiple anaerobic digesters.</title>
        <authorList>
            <person name="Campanaro S."/>
            <person name="Treu L."/>
            <person name="Rodriguez-R L.M."/>
            <person name="Kovalovszki A."/>
            <person name="Ziels R.M."/>
            <person name="Maus I."/>
            <person name="Zhu X."/>
            <person name="Kougias P.G."/>
            <person name="Basile A."/>
            <person name="Luo G."/>
            <person name="Schluter A."/>
            <person name="Konstantinidis K.T."/>
            <person name="Angelidaki I."/>
        </authorList>
    </citation>
    <scope>NUCLEOTIDE SEQUENCE [LARGE SCALE GENOMIC DNA]</scope>
    <source>
        <strain evidence="4">AS23ysBPME_34</strain>
    </source>
</reference>
<dbReference type="PANTHER" id="PTHR46648">
    <property type="entry name" value="HIT FAMILY PROTEIN 1"/>
    <property type="match status" value="1"/>
</dbReference>
<dbReference type="GO" id="GO:0005737">
    <property type="term" value="C:cytoplasm"/>
    <property type="evidence" value="ECO:0007669"/>
    <property type="project" value="InterPro"/>
</dbReference>
<evidence type="ECO:0000256" key="2">
    <source>
        <dbReference type="PROSITE-ProRule" id="PRU00464"/>
    </source>
</evidence>
<dbReference type="InterPro" id="IPR036649">
    <property type="entry name" value="Pyrophosphatase_sf"/>
</dbReference>
<protein>
    <submittedName>
        <fullName evidence="4">HIT domain-containing protein</fullName>
    </submittedName>
</protein>
<feature type="domain" description="HIT" evidence="3">
    <location>
        <begin position="7"/>
        <end position="114"/>
    </location>
</feature>
<dbReference type="Gene3D" id="3.90.80.10">
    <property type="entry name" value="Inorganic pyrophosphatase"/>
    <property type="match status" value="1"/>
</dbReference>
<dbReference type="PROSITE" id="PS51084">
    <property type="entry name" value="HIT_2"/>
    <property type="match status" value="1"/>
</dbReference>
<name>A0A7X8GZD3_9LACT</name>
<dbReference type="EMBL" id="JAAYSM010000014">
    <property type="protein sequence ID" value="NLJ17321.1"/>
    <property type="molecule type" value="Genomic_DNA"/>
</dbReference>
<comment type="caution">
    <text evidence="4">The sequence shown here is derived from an EMBL/GenBank/DDBJ whole genome shotgun (WGS) entry which is preliminary data.</text>
</comment>
<dbReference type="SUPFAM" id="SSF54197">
    <property type="entry name" value="HIT-like"/>
    <property type="match status" value="1"/>
</dbReference>
<dbReference type="GO" id="GO:0009117">
    <property type="term" value="P:nucleotide metabolic process"/>
    <property type="evidence" value="ECO:0007669"/>
    <property type="project" value="TreeGrafter"/>
</dbReference>
<accession>A0A7X8GZD3</accession>
<feature type="active site" description="Tele-AMP-histidine intermediate" evidence="1">
    <location>
        <position position="102"/>
    </location>
</feature>
<feature type="short sequence motif" description="Histidine triad motif" evidence="2">
    <location>
        <begin position="98"/>
        <end position="102"/>
    </location>
</feature>
<evidence type="ECO:0000313" key="5">
    <source>
        <dbReference type="Proteomes" id="UP000541058"/>
    </source>
</evidence>
<proteinExistence type="predicted"/>
<dbReference type="InterPro" id="IPR036265">
    <property type="entry name" value="HIT-like_sf"/>
</dbReference>
<dbReference type="GO" id="GO:0000287">
    <property type="term" value="F:magnesium ion binding"/>
    <property type="evidence" value="ECO:0007669"/>
    <property type="project" value="InterPro"/>
</dbReference>
<dbReference type="Proteomes" id="UP000541058">
    <property type="component" value="Unassembled WGS sequence"/>
</dbReference>
<dbReference type="Gene3D" id="3.30.428.10">
    <property type="entry name" value="HIT-like"/>
    <property type="match status" value="1"/>
</dbReference>
<dbReference type="PRINTS" id="PR00332">
    <property type="entry name" value="HISTRIAD"/>
</dbReference>
<dbReference type="InterPro" id="IPR011146">
    <property type="entry name" value="HIT-like"/>
</dbReference>
<dbReference type="SUPFAM" id="SSF50324">
    <property type="entry name" value="Inorganic pyrophosphatase"/>
    <property type="match status" value="1"/>
</dbReference>
<dbReference type="InterPro" id="IPR001310">
    <property type="entry name" value="Histidine_triad_HIT"/>
</dbReference>
<dbReference type="GO" id="GO:0004427">
    <property type="term" value="F:inorganic diphosphate phosphatase activity"/>
    <property type="evidence" value="ECO:0007669"/>
    <property type="project" value="InterPro"/>
</dbReference>
<evidence type="ECO:0000313" key="4">
    <source>
        <dbReference type="EMBL" id="NLJ17321.1"/>
    </source>
</evidence>
<dbReference type="AlphaFoldDB" id="A0A7X8GZD3"/>
<gene>
    <name evidence="4" type="ORF">GX355_00510</name>
</gene>
<evidence type="ECO:0000256" key="1">
    <source>
        <dbReference type="PIRSR" id="PIRSR601310-1"/>
    </source>
</evidence>
<dbReference type="Pfam" id="PF01230">
    <property type="entry name" value="HIT"/>
    <property type="match status" value="1"/>
</dbReference>
<sequence length="246" mass="28390">MEKKIMCECVFCHKEQIITDFVYEDELVMAFMDMEPINEGHVLLVPKQHYLDADEIPDELLAHLMIVSKKIVAALKEIYHPDGYSIMQNGGEFNDVGHYHMHIFPRYAKDGFGWTYGNEEKVVNIAIAERIRKQLRVDSVVGNIVTVTVDRPLGSYHPEHKDMYYPINYGYVEGVMAPDGEEQDAYILGVDEAVERFVGKIIAVVHRNDDVEEKWVVAPAGMTFTKEEIKEQIHFQEQFFDSEIVM</sequence>
<dbReference type="PANTHER" id="PTHR46648:SF1">
    <property type="entry name" value="ADENOSINE 5'-MONOPHOSPHORAMIDASE HNT1"/>
    <property type="match status" value="1"/>
</dbReference>